<dbReference type="EMBL" id="CAVLGL010000081">
    <property type="protein sequence ID" value="CAK1586816.1"/>
    <property type="molecule type" value="Genomic_DNA"/>
</dbReference>
<keyword evidence="8" id="KW-1185">Reference proteome</keyword>
<proteinExistence type="predicted"/>
<dbReference type="InterPro" id="IPR055096">
    <property type="entry name" value="Ig_NUP210_1st"/>
</dbReference>
<evidence type="ECO:0000313" key="7">
    <source>
        <dbReference type="EMBL" id="CAK1586816.1"/>
    </source>
</evidence>
<dbReference type="PANTHER" id="PTHR23019">
    <property type="entry name" value="NUCLEAR PORE MEMBRANE GLYCOPROTEIN GP210-RELATED"/>
    <property type="match status" value="1"/>
</dbReference>
<feature type="chain" id="PRO_5043471867" description="Nuclear pore membrane glycoprotein 210" evidence="3">
    <location>
        <begin position="24"/>
        <end position="1723"/>
    </location>
</feature>
<keyword evidence="2" id="KW-0472">Membrane</keyword>
<dbReference type="Proteomes" id="UP001314205">
    <property type="component" value="Unassembled WGS sequence"/>
</dbReference>
<dbReference type="InterPro" id="IPR055097">
    <property type="entry name" value="Ig_NUP210_2nd"/>
</dbReference>
<feature type="signal peptide" evidence="3">
    <location>
        <begin position="1"/>
        <end position="23"/>
    </location>
</feature>
<reference evidence="7 8" key="1">
    <citation type="submission" date="2023-11" db="EMBL/GenBank/DDBJ databases">
        <authorList>
            <person name="Hedman E."/>
            <person name="Englund M."/>
            <person name="Stromberg M."/>
            <person name="Nyberg Akerstrom W."/>
            <person name="Nylinder S."/>
            <person name="Jareborg N."/>
            <person name="Kallberg Y."/>
            <person name="Kronander E."/>
        </authorList>
    </citation>
    <scope>NUCLEOTIDE SEQUENCE [LARGE SCALE GENOMIC DNA]</scope>
</reference>
<comment type="caution">
    <text evidence="7">The sequence shown here is derived from an EMBL/GenBank/DDBJ whole genome shotgun (WGS) entry which is preliminary data.</text>
</comment>
<evidence type="ECO:0000256" key="1">
    <source>
        <dbReference type="SAM" id="MobiDB-lite"/>
    </source>
</evidence>
<evidence type="ECO:0000259" key="5">
    <source>
        <dbReference type="Pfam" id="PF22969"/>
    </source>
</evidence>
<feature type="domain" description="NUP210 Ig-like" evidence="4">
    <location>
        <begin position="24"/>
        <end position="114"/>
    </location>
</feature>
<dbReference type="Pfam" id="PF22967">
    <property type="entry name" value="Ig_NUP210_1st"/>
    <property type="match status" value="1"/>
</dbReference>
<dbReference type="Pfam" id="PF22969">
    <property type="entry name" value="Ig_NUP210_2nd"/>
    <property type="match status" value="1"/>
</dbReference>
<evidence type="ECO:0000256" key="2">
    <source>
        <dbReference type="SAM" id="Phobius"/>
    </source>
</evidence>
<feature type="domain" description="NUP210 Ig-like" evidence="5">
    <location>
        <begin position="123"/>
        <end position="221"/>
    </location>
</feature>
<evidence type="ECO:0000256" key="3">
    <source>
        <dbReference type="SAM" id="SignalP"/>
    </source>
</evidence>
<sequence>MEILQNFLLFVLTLTASIYVCNSAKINTPRVLLPWFENLYVNFTFEIIEGGCYKWSLSRDDIIDLEALYDDSWGHCSRAARVSVSKTCLPPGSVIILAEEVNTGEILRGDVDVDIISSLKITSTTWKLFLEEAPEAFEVVAYDDQGNKFSTLEGISFSWTVENIGNSYGEDPLVAFVRWRDTDYEAPPGIAELEAKGLKSYSLLLYGQAMGECKVTVCLEDICTDFDLKVVASVVLMPATAVIAHGDTLRYKVVRMRAGRLTVQNVVDTLYSLKVPDNNIVKLEDAISLVRGTEIGTTTVFLMSGLTEVATALLTVSEPDSIRVTLRPGNLVIYGEEFVIHCVVYDAEGRALTAGEETLIRLSVEGEANIDLIRSTENGTITDAMAQNSGSFTITARLYSIAGKTLMTKIEGQASAVAVEPLEVVPPELFVAWTDSIQEVPLKHSGGGDEPVVWSESETELQPQSSFSLAPTGVVTVRGVGQLDVKVQLKKYSHVRAHGRIFSAPPELVQVSSSGHARIGRPHHLHIALTATHPVTGELYNFDLCNCASFSVSLLEGPEPLNVTAATWVQPVEGACCVVQCVWAARGVALVRAGRGRATATARVLVRAAPRLRWPPHAAALLSSQAPVLAEGEALVPSSSDPRVAELSYRDGPPPHKYPELQLFTFKCRRKGDARLEIASSSTEERETVDFEVACAPHVSRIRLEAPPSPGNCSGGPKLWLRPGQEVSLKVTLMDAIGRELLDEHGPRVSWESQPNHAGIEFKATDRLFVETDPEYAPVPVPLKYYQLLVADKQAVGWTGSIKASIPEATANIQARVVAPLQCDPLKVNIAWEGESVSNIATVTGGSGKYGVEAAKGVTASIENGVLTAAVPAPGIYDLVVTDLCVQGERQVVEVNIEEVLNVEVETTRAVCVGGCVPITALVKGTSQRYLSSSGPPEWRTVGNIKVKDGKLCGLQEGSGRVRASLAGVWSPELEVVVFPALAVVPSRARVPPGARLQLRHAGGPPAHLARLHYRAAHHTDRIHISPTGLVHGLAMGTAHVKLVATDIANVEMASAEAEIEVVPISGLRVHASTQNLLVGSPTPVWVEAAGLTAAALSAVQPPPRVTWTLRDSTTARLYTGHVDDQLERSVAEGLSVRVVPLKPGVITIDVRVRNMGQVAETRSWDSAIEILGISEIRTSVEGLPTELASGDRLAIAVGSTIRLKSVPRSVWTAYGDGVFDLSPNGEVNTLRPGHGVIVAQHKDDRNNIYREKAIHVEVSVPHYCTAEPSGDQDDDSLRVVLRNSIGRELLAPGANVSVNSPVPAHIRRAANSALGNEIIFTGLEPSGAFMSFQATASGVTVTDEVLVVGADSQGNRIVATGGWAVCVEGVGWRAGGAVSLHEGAGVTLCVLARAHAARHALRRDRPPAALALHQAPLHKMEFLPGEWPPTMVPLAFEAIGLTSGPVLCTEEQKYALEGVQVELPYTCRTEAPYTAQPVLDLPNGQMGCSIIPAKPVVEPTEVEICAEWGVMRTCTKVLLLPPIQVSNNKVSVADPPATFTVSGHNHALKLVKMTTSPGLKLEMTSKDGEITVTVTVKSETVACGVGHVHVSSRLTAQDITVEVERECDVACGTLLGAIFSLLKPYLSTLITVIAIAAAYLYVQQRLQSKGQIRMPIDPAMQTVLPQESPSRVQRSRTWSRSPYASGGPNVTHVPDVPVYGDASVLPDNSFSPNSTRTHSRFL</sequence>
<organism evidence="7 8">
    <name type="scientific">Parnassius mnemosyne</name>
    <name type="common">clouded apollo</name>
    <dbReference type="NCBI Taxonomy" id="213953"/>
    <lineage>
        <taxon>Eukaryota</taxon>
        <taxon>Metazoa</taxon>
        <taxon>Ecdysozoa</taxon>
        <taxon>Arthropoda</taxon>
        <taxon>Hexapoda</taxon>
        <taxon>Insecta</taxon>
        <taxon>Pterygota</taxon>
        <taxon>Neoptera</taxon>
        <taxon>Endopterygota</taxon>
        <taxon>Lepidoptera</taxon>
        <taxon>Glossata</taxon>
        <taxon>Ditrysia</taxon>
        <taxon>Papilionoidea</taxon>
        <taxon>Papilionidae</taxon>
        <taxon>Parnassiinae</taxon>
        <taxon>Parnassini</taxon>
        <taxon>Parnassius</taxon>
        <taxon>Driopa</taxon>
    </lineage>
</organism>
<protein>
    <recommendedName>
        <fullName evidence="9">Nuclear pore membrane glycoprotein 210</fullName>
    </recommendedName>
</protein>
<keyword evidence="2" id="KW-0812">Transmembrane</keyword>
<keyword evidence="2" id="KW-1133">Transmembrane helix</keyword>
<keyword evidence="3" id="KW-0732">Signal</keyword>
<evidence type="ECO:0000259" key="6">
    <source>
        <dbReference type="Pfam" id="PF26181"/>
    </source>
</evidence>
<feature type="transmembrane region" description="Helical" evidence="2">
    <location>
        <begin position="1626"/>
        <end position="1643"/>
    </location>
</feature>
<name>A0AAV1KYD9_9NEOP</name>
<evidence type="ECO:0008006" key="9">
    <source>
        <dbReference type="Google" id="ProtNLM"/>
    </source>
</evidence>
<feature type="compositionally biased region" description="Polar residues" evidence="1">
    <location>
        <begin position="1665"/>
        <end position="1683"/>
    </location>
</feature>
<feature type="domain" description="NUP210 Ig-like" evidence="6">
    <location>
        <begin position="1066"/>
        <end position="1159"/>
    </location>
</feature>
<accession>A0AAV1KYD9</accession>
<dbReference type="PANTHER" id="PTHR23019:SF0">
    <property type="entry name" value="NUCLEAR PORE MEMBRANE GLYCOPROTEIN 210"/>
    <property type="match status" value="1"/>
</dbReference>
<dbReference type="InterPro" id="IPR045197">
    <property type="entry name" value="NUP210-like"/>
</dbReference>
<feature type="region of interest" description="Disordered" evidence="1">
    <location>
        <begin position="1665"/>
        <end position="1693"/>
    </location>
</feature>
<dbReference type="Pfam" id="PF26181">
    <property type="entry name" value="Ig_NUP210_13th"/>
    <property type="match status" value="1"/>
</dbReference>
<dbReference type="GO" id="GO:0005643">
    <property type="term" value="C:nuclear pore"/>
    <property type="evidence" value="ECO:0007669"/>
    <property type="project" value="TreeGrafter"/>
</dbReference>
<gene>
    <name evidence="7" type="ORF">PARMNEM_LOCUS7717</name>
</gene>
<evidence type="ECO:0000313" key="8">
    <source>
        <dbReference type="Proteomes" id="UP001314205"/>
    </source>
</evidence>
<evidence type="ECO:0000259" key="4">
    <source>
        <dbReference type="Pfam" id="PF22967"/>
    </source>
</evidence>
<dbReference type="InterPro" id="IPR058779">
    <property type="entry name" value="Ig_NUP210_13th"/>
</dbReference>